<keyword evidence="19" id="KW-1185">Reference proteome</keyword>
<dbReference type="InterPro" id="IPR037169">
    <property type="entry name" value="Cytochrome_c_oxidase_VIc_sf"/>
</dbReference>
<dbReference type="PROSITE" id="PS00514">
    <property type="entry name" value="FIBRINOGEN_C_1"/>
    <property type="match status" value="1"/>
</dbReference>
<dbReference type="InterPro" id="IPR057439">
    <property type="entry name" value="ANG-1/2/4"/>
</dbReference>
<dbReference type="GO" id="GO:0005615">
    <property type="term" value="C:extracellular space"/>
    <property type="evidence" value="ECO:0007669"/>
    <property type="project" value="TreeGrafter"/>
</dbReference>
<evidence type="ECO:0000256" key="6">
    <source>
        <dbReference type="ARBA" id="ARBA00022729"/>
    </source>
</evidence>
<evidence type="ECO:0000256" key="9">
    <source>
        <dbReference type="ARBA" id="ARBA00023054"/>
    </source>
</evidence>
<dbReference type="InterPro" id="IPR036056">
    <property type="entry name" value="Fibrinogen-like_C"/>
</dbReference>
<keyword evidence="12" id="KW-1015">Disulfide bond</keyword>
<evidence type="ECO:0000256" key="16">
    <source>
        <dbReference type="SAM" id="SignalP"/>
    </source>
</evidence>
<dbReference type="Pfam" id="PF02937">
    <property type="entry name" value="COX6C"/>
    <property type="match status" value="1"/>
</dbReference>
<dbReference type="CDD" id="cd00087">
    <property type="entry name" value="FReD"/>
    <property type="match status" value="1"/>
</dbReference>
<evidence type="ECO:0000256" key="14">
    <source>
        <dbReference type="SAM" id="Coils"/>
    </source>
</evidence>
<feature type="region of interest" description="Disordered" evidence="15">
    <location>
        <begin position="66"/>
        <end position="91"/>
    </location>
</feature>
<evidence type="ECO:0000313" key="19">
    <source>
        <dbReference type="Proteomes" id="UP000283210"/>
    </source>
</evidence>
<dbReference type="InterPro" id="IPR014716">
    <property type="entry name" value="Fibrinogen_a/b/g_C_1"/>
</dbReference>
<keyword evidence="5" id="KW-0812">Transmembrane</keyword>
<dbReference type="Gene3D" id="3.90.215.10">
    <property type="entry name" value="Gamma Fibrinogen, chain A, domain 1"/>
    <property type="match status" value="1"/>
</dbReference>
<feature type="signal peptide" evidence="16">
    <location>
        <begin position="1"/>
        <end position="24"/>
    </location>
</feature>
<dbReference type="Gene3D" id="4.10.93.10">
    <property type="entry name" value="Mitochondrial cytochrome c oxidase subunit VIc/VIIs"/>
    <property type="match status" value="1"/>
</dbReference>
<evidence type="ECO:0000256" key="4">
    <source>
        <dbReference type="ARBA" id="ARBA00022657"/>
    </source>
</evidence>
<evidence type="ECO:0000256" key="3">
    <source>
        <dbReference type="ARBA" id="ARBA00022525"/>
    </source>
</evidence>
<dbReference type="Proteomes" id="UP000283210">
    <property type="component" value="Chromosome 5"/>
</dbReference>
<evidence type="ECO:0000256" key="15">
    <source>
        <dbReference type="SAM" id="MobiDB-lite"/>
    </source>
</evidence>
<proteinExistence type="predicted"/>
<keyword evidence="11" id="KW-0472">Membrane</keyword>
<dbReference type="InterPro" id="IPR034884">
    <property type="entry name" value="Cytochrome_c_oxidase_VIc/VIIs"/>
</dbReference>
<keyword evidence="8" id="KW-1133">Transmembrane helix</keyword>
<dbReference type="FunFam" id="4.10.530.10:FF:000001">
    <property type="entry name" value="angiopoietin-2 isoform X1"/>
    <property type="match status" value="1"/>
</dbReference>
<dbReference type="AlphaFoldDB" id="A0A3S2PPR9"/>
<accession>A0A3S2PPR9</accession>
<evidence type="ECO:0000259" key="17">
    <source>
        <dbReference type="PROSITE" id="PS51406"/>
    </source>
</evidence>
<feature type="chain" id="PRO_5018656496" description="Fibrinogen C-terminal domain-containing protein" evidence="16">
    <location>
        <begin position="25"/>
        <end position="574"/>
    </location>
</feature>
<feature type="region of interest" description="Disordered" evidence="15">
    <location>
        <begin position="25"/>
        <end position="45"/>
    </location>
</feature>
<protein>
    <recommendedName>
        <fullName evidence="17">Fibrinogen C-terminal domain-containing protein</fullName>
    </recommendedName>
</protein>
<dbReference type="GO" id="GO:0005743">
    <property type="term" value="C:mitochondrial inner membrane"/>
    <property type="evidence" value="ECO:0007669"/>
    <property type="project" value="UniProtKB-SubCell"/>
</dbReference>
<dbReference type="InterPro" id="IPR002181">
    <property type="entry name" value="Fibrinogen_a/b/g_C_dom"/>
</dbReference>
<evidence type="ECO:0000256" key="7">
    <source>
        <dbReference type="ARBA" id="ARBA00022792"/>
    </source>
</evidence>
<organism evidence="18 19">
    <name type="scientific">Oryzias javanicus</name>
    <name type="common">Javanese ricefish</name>
    <name type="synonym">Aplocheilus javanicus</name>
    <dbReference type="NCBI Taxonomy" id="123683"/>
    <lineage>
        <taxon>Eukaryota</taxon>
        <taxon>Metazoa</taxon>
        <taxon>Chordata</taxon>
        <taxon>Craniata</taxon>
        <taxon>Vertebrata</taxon>
        <taxon>Euteleostomi</taxon>
        <taxon>Actinopterygii</taxon>
        <taxon>Neopterygii</taxon>
        <taxon>Teleostei</taxon>
        <taxon>Neoteleostei</taxon>
        <taxon>Acanthomorphata</taxon>
        <taxon>Ovalentaria</taxon>
        <taxon>Atherinomorphae</taxon>
        <taxon>Beloniformes</taxon>
        <taxon>Adrianichthyidae</taxon>
        <taxon>Oryziinae</taxon>
        <taxon>Oryzias</taxon>
    </lineage>
</organism>
<dbReference type="SUPFAM" id="SSF56496">
    <property type="entry name" value="Fibrinogen C-terminal domain-like"/>
    <property type="match status" value="1"/>
</dbReference>
<evidence type="ECO:0000256" key="8">
    <source>
        <dbReference type="ARBA" id="ARBA00022989"/>
    </source>
</evidence>
<keyword evidence="10" id="KW-0496">Mitochondrion</keyword>
<dbReference type="InterPro" id="IPR050373">
    <property type="entry name" value="Fibrinogen_C-term_domain"/>
</dbReference>
<dbReference type="FunFam" id="3.90.215.10:FF:000001">
    <property type="entry name" value="Tenascin isoform 1"/>
    <property type="match status" value="1"/>
</dbReference>
<evidence type="ECO:0000256" key="12">
    <source>
        <dbReference type="ARBA" id="ARBA00023157"/>
    </source>
</evidence>
<evidence type="ECO:0000256" key="13">
    <source>
        <dbReference type="ARBA" id="ARBA00023180"/>
    </source>
</evidence>
<keyword evidence="6 16" id="KW-0732">Signal</keyword>
<dbReference type="NCBIfam" id="NF040941">
    <property type="entry name" value="GGGWT_bact"/>
    <property type="match status" value="1"/>
</dbReference>
<feature type="domain" description="Fibrinogen C-terminal" evidence="17">
    <location>
        <begin position="286"/>
        <end position="507"/>
    </location>
</feature>
<keyword evidence="7" id="KW-0999">Mitochondrion inner membrane</keyword>
<dbReference type="PROSITE" id="PS51406">
    <property type="entry name" value="FIBRINOGEN_C_2"/>
    <property type="match status" value="1"/>
</dbReference>
<evidence type="ECO:0000256" key="5">
    <source>
        <dbReference type="ARBA" id="ARBA00022692"/>
    </source>
</evidence>
<reference evidence="18 19" key="2">
    <citation type="submission" date="2019-01" db="EMBL/GenBank/DDBJ databases">
        <title>A chromosome length genome reference of the Java medaka (oryzias javanicus).</title>
        <authorList>
            <person name="Herpin A."/>
            <person name="Takehana Y."/>
            <person name="Naruse K."/>
            <person name="Ansai S."/>
            <person name="Kawaguchi M."/>
        </authorList>
    </citation>
    <scope>NUCLEOTIDE SEQUENCE [LARGE SCALE GENOMIC DNA]</scope>
    <source>
        <strain evidence="18">RS831</strain>
        <tissue evidence="18">Whole body</tissue>
    </source>
</reference>
<evidence type="ECO:0000313" key="18">
    <source>
        <dbReference type="EMBL" id="RVE72554.1"/>
    </source>
</evidence>
<name>A0A3S2PPR9_ORYJA</name>
<reference evidence="18 19" key="1">
    <citation type="submission" date="2018-11" db="EMBL/GenBank/DDBJ databases">
        <authorList>
            <person name="Lopez-Roques C."/>
            <person name="Donnadieu C."/>
            <person name="Bouchez O."/>
            <person name="Klopp C."/>
            <person name="Cabau C."/>
            <person name="Zahm M."/>
        </authorList>
    </citation>
    <scope>NUCLEOTIDE SEQUENCE [LARGE SCALE GENOMIC DNA]</scope>
    <source>
        <strain evidence="18">RS831</strain>
        <tissue evidence="18">Whole body</tissue>
    </source>
</reference>
<feature type="coiled-coil region" evidence="14">
    <location>
        <begin position="184"/>
        <end position="264"/>
    </location>
</feature>
<dbReference type="PANTHER" id="PTHR19143:SF31">
    <property type="entry name" value="ANGIOPOIETIN-4"/>
    <property type="match status" value="1"/>
</dbReference>
<evidence type="ECO:0000256" key="11">
    <source>
        <dbReference type="ARBA" id="ARBA00023136"/>
    </source>
</evidence>
<dbReference type="EMBL" id="CM012441">
    <property type="protein sequence ID" value="RVE72554.1"/>
    <property type="molecule type" value="Genomic_DNA"/>
</dbReference>
<keyword evidence="9 14" id="KW-0175">Coiled coil</keyword>
<keyword evidence="3" id="KW-0964">Secreted</keyword>
<dbReference type="SUPFAM" id="SSF81415">
    <property type="entry name" value="Mitochondrial cytochrome c oxidase subunit VIc"/>
    <property type="match status" value="1"/>
</dbReference>
<comment type="subcellular location">
    <subcellularLocation>
        <location evidence="1">Mitochondrion inner membrane</location>
    </subcellularLocation>
    <subcellularLocation>
        <location evidence="2">Secreted</location>
    </subcellularLocation>
</comment>
<keyword evidence="13" id="KW-0325">Glycoprotein</keyword>
<dbReference type="SMART" id="SM00186">
    <property type="entry name" value="FBG"/>
    <property type="match status" value="1"/>
</dbReference>
<dbReference type="InterPro" id="IPR020837">
    <property type="entry name" value="Fibrinogen_CS"/>
</dbReference>
<dbReference type="OrthoDB" id="9933375at2759"/>
<dbReference type="Pfam" id="PF00147">
    <property type="entry name" value="Fibrinogen_C"/>
    <property type="match status" value="1"/>
</dbReference>
<sequence length="574" mass="65077">MRGLSPAPLLLLLCSLALLAPAAAAERGGAGRSQRRGSSEKRRRLHRIQHGHCSYTFLLPELDGCQGGGSPAQAEQHGSVVQRDSPPVDGEWSAQKLQHLESIMQNNTLWLQKLETFIQKNLRRDVANIRSHVVHNQTATMLEIGTNLLTHTAEQTRKLNVVEAKVLNHTSRIEIQLLENSLYTNKLEKELLQQTTEIRQLRDKNSRLESKVQRLESQQRGELQDMREEKNKLQSVVRTQMTAIEALEKQLRVASSNNTALQRQQEQLMESVHTLITMVASTTGPPPQSQAWRDCADAYKAGHALSGLYHLYISNRTEPVQVYCDMETSGGGWTLFQRRFNGTVDFQRSWREYKEGFGDTLGEHWLGNEVLYQLTSQSQYTMRVELKDWEGNSAHAQYDRFTLTSERQQYRLYLRGYSGTAGKQSSLNPHGAGFSTRDQDNDNCDHCKCALMLTGGWWFDACGFSNLNGIYYTVGHNIRKLNGIKWHHFRGPSYSLRSTSMMKPLLKHHSGVCEGRHLQLRSIMSLAKPMMRGLLAKRLRFHLPIAFGLSFVAAIAFKYTPASSRVFGPLESDP</sequence>
<evidence type="ECO:0000256" key="10">
    <source>
        <dbReference type="ARBA" id="ARBA00023128"/>
    </source>
</evidence>
<dbReference type="PANTHER" id="PTHR19143">
    <property type="entry name" value="FIBRINOGEN/TENASCIN/ANGIOPOEITIN"/>
    <property type="match status" value="1"/>
</dbReference>
<evidence type="ECO:0000256" key="2">
    <source>
        <dbReference type="ARBA" id="ARBA00004613"/>
    </source>
</evidence>
<keyword evidence="4" id="KW-0037">Angiogenesis</keyword>
<dbReference type="Pfam" id="PF25443">
    <property type="entry name" value="ANG-1"/>
    <property type="match status" value="1"/>
</dbReference>
<dbReference type="GO" id="GO:0001525">
    <property type="term" value="P:angiogenesis"/>
    <property type="evidence" value="ECO:0007669"/>
    <property type="project" value="UniProtKB-KW"/>
</dbReference>
<dbReference type="Gene3D" id="4.10.530.10">
    <property type="entry name" value="Gamma-fibrinogen Carboxyl Terminal Fragment, domain 2"/>
    <property type="match status" value="1"/>
</dbReference>
<gene>
    <name evidence="18" type="ORF">OJAV_G00039520</name>
</gene>
<evidence type="ECO:0000256" key="1">
    <source>
        <dbReference type="ARBA" id="ARBA00004273"/>
    </source>
</evidence>